<dbReference type="InterPro" id="IPR000209">
    <property type="entry name" value="Peptidase_S8/S53_dom"/>
</dbReference>
<dbReference type="GO" id="GO:0016486">
    <property type="term" value="P:peptide hormone processing"/>
    <property type="evidence" value="ECO:0007669"/>
    <property type="project" value="TreeGrafter"/>
</dbReference>
<evidence type="ECO:0000313" key="6">
    <source>
        <dbReference type="EMBL" id="KAK8753706.1"/>
    </source>
</evidence>
<keyword evidence="1" id="KW-0645">Protease</keyword>
<feature type="non-terminal residue" evidence="6">
    <location>
        <position position="141"/>
    </location>
</feature>
<evidence type="ECO:0000313" key="7">
    <source>
        <dbReference type="Proteomes" id="UP001445076"/>
    </source>
</evidence>
<evidence type="ECO:0000256" key="1">
    <source>
        <dbReference type="ARBA" id="ARBA00022670"/>
    </source>
</evidence>
<dbReference type="AlphaFoldDB" id="A0AAW0YQ93"/>
<keyword evidence="2" id="KW-0378">Hydrolase</keyword>
<keyword evidence="3" id="KW-0720">Serine protease</keyword>
<evidence type="ECO:0000256" key="2">
    <source>
        <dbReference type="ARBA" id="ARBA00022801"/>
    </source>
</evidence>
<proteinExistence type="inferred from homology"/>
<dbReference type="PANTHER" id="PTHR42884">
    <property type="entry name" value="PROPROTEIN CONVERTASE SUBTILISIN/KEXIN-RELATED"/>
    <property type="match status" value="1"/>
</dbReference>
<comment type="caution">
    <text evidence="4">Lacks conserved residue(s) required for the propagation of feature annotation.</text>
</comment>
<feature type="domain" description="Peptidase S8/S53" evidence="5">
    <location>
        <begin position="6"/>
        <end position="140"/>
    </location>
</feature>
<dbReference type="PROSITE" id="PS00138">
    <property type="entry name" value="SUBTILASE_SER"/>
    <property type="match status" value="1"/>
</dbReference>
<dbReference type="Gene3D" id="3.40.50.200">
    <property type="entry name" value="Peptidase S8/S53 domain"/>
    <property type="match status" value="1"/>
</dbReference>
<dbReference type="GO" id="GO:0004252">
    <property type="term" value="F:serine-type endopeptidase activity"/>
    <property type="evidence" value="ECO:0007669"/>
    <property type="project" value="InterPro"/>
</dbReference>
<gene>
    <name evidence="6" type="ORF">OTU49_001182</name>
</gene>
<evidence type="ECO:0000259" key="5">
    <source>
        <dbReference type="Pfam" id="PF00082"/>
    </source>
</evidence>
<dbReference type="InterPro" id="IPR023828">
    <property type="entry name" value="Peptidase_S8_Ser-AS"/>
</dbReference>
<reference evidence="6 7" key="1">
    <citation type="journal article" date="2024" name="BMC Genomics">
        <title>Genome assembly of redclaw crayfish (Cherax quadricarinatus) provides insights into its immune adaptation and hypoxia tolerance.</title>
        <authorList>
            <person name="Liu Z."/>
            <person name="Zheng J."/>
            <person name="Li H."/>
            <person name="Fang K."/>
            <person name="Wang S."/>
            <person name="He J."/>
            <person name="Zhou D."/>
            <person name="Weng S."/>
            <person name="Chi M."/>
            <person name="Gu Z."/>
            <person name="He J."/>
            <person name="Li F."/>
            <person name="Wang M."/>
        </authorList>
    </citation>
    <scope>NUCLEOTIDE SEQUENCE [LARGE SCALE GENOMIC DNA]</scope>
    <source>
        <strain evidence="6">ZL_2023a</strain>
    </source>
</reference>
<evidence type="ECO:0000256" key="3">
    <source>
        <dbReference type="ARBA" id="ARBA00022825"/>
    </source>
</evidence>
<name>A0AAW0YQ93_CHEQU</name>
<sequence length="141" mass="14706">MDDGTKVEGPGRLAKQAFLEGVTKGRDGKGIVYVWASGNGGLMGDNCNLDGYTSSIYSLSVSALTEIGTSTFYEEPCASTLAAVYVGGDHSLQAAIEQQKQHKKALRIVVPELDGHCSESFQGTSAAAPLMAGIVTLVLHA</sequence>
<protein>
    <recommendedName>
        <fullName evidence="5">Peptidase S8/S53 domain-containing protein</fullName>
    </recommendedName>
</protein>
<dbReference type="GO" id="GO:0043005">
    <property type="term" value="C:neuron projection"/>
    <property type="evidence" value="ECO:0007669"/>
    <property type="project" value="TreeGrafter"/>
</dbReference>
<accession>A0AAW0YQ93</accession>
<dbReference type="GO" id="GO:0016020">
    <property type="term" value="C:membrane"/>
    <property type="evidence" value="ECO:0007669"/>
    <property type="project" value="TreeGrafter"/>
</dbReference>
<dbReference type="PANTHER" id="PTHR42884:SF14">
    <property type="entry name" value="NEUROENDOCRINE CONVERTASE 1"/>
    <property type="match status" value="1"/>
</dbReference>
<dbReference type="SUPFAM" id="SSF52743">
    <property type="entry name" value="Subtilisin-like"/>
    <property type="match status" value="1"/>
</dbReference>
<comment type="similarity">
    <text evidence="4">Belongs to the peptidase S8 family.</text>
</comment>
<dbReference type="GO" id="GO:0005615">
    <property type="term" value="C:extracellular space"/>
    <property type="evidence" value="ECO:0007669"/>
    <property type="project" value="TreeGrafter"/>
</dbReference>
<dbReference type="EMBL" id="JARKIK010000002">
    <property type="protein sequence ID" value="KAK8753706.1"/>
    <property type="molecule type" value="Genomic_DNA"/>
</dbReference>
<comment type="caution">
    <text evidence="6">The sequence shown here is derived from an EMBL/GenBank/DDBJ whole genome shotgun (WGS) entry which is preliminary data.</text>
</comment>
<dbReference type="InterPro" id="IPR036852">
    <property type="entry name" value="Peptidase_S8/S53_dom_sf"/>
</dbReference>
<organism evidence="6 7">
    <name type="scientific">Cherax quadricarinatus</name>
    <name type="common">Australian red claw crayfish</name>
    <dbReference type="NCBI Taxonomy" id="27406"/>
    <lineage>
        <taxon>Eukaryota</taxon>
        <taxon>Metazoa</taxon>
        <taxon>Ecdysozoa</taxon>
        <taxon>Arthropoda</taxon>
        <taxon>Crustacea</taxon>
        <taxon>Multicrustacea</taxon>
        <taxon>Malacostraca</taxon>
        <taxon>Eumalacostraca</taxon>
        <taxon>Eucarida</taxon>
        <taxon>Decapoda</taxon>
        <taxon>Pleocyemata</taxon>
        <taxon>Astacidea</taxon>
        <taxon>Parastacoidea</taxon>
        <taxon>Parastacidae</taxon>
        <taxon>Cherax</taxon>
    </lineage>
</organism>
<keyword evidence="7" id="KW-1185">Reference proteome</keyword>
<dbReference type="Proteomes" id="UP001445076">
    <property type="component" value="Unassembled WGS sequence"/>
</dbReference>
<dbReference type="Pfam" id="PF00082">
    <property type="entry name" value="Peptidase_S8"/>
    <property type="match status" value="1"/>
</dbReference>
<evidence type="ECO:0000256" key="4">
    <source>
        <dbReference type="PROSITE-ProRule" id="PRU01240"/>
    </source>
</evidence>
<dbReference type="PROSITE" id="PS51892">
    <property type="entry name" value="SUBTILASE"/>
    <property type="match status" value="1"/>
</dbReference>